<dbReference type="InterPro" id="IPR027417">
    <property type="entry name" value="P-loop_NTPase"/>
</dbReference>
<gene>
    <name evidence="1" type="ORF">AABB29_18620</name>
</gene>
<keyword evidence="2" id="KW-1185">Reference proteome</keyword>
<proteinExistence type="predicted"/>
<dbReference type="Proteomes" id="UP001440612">
    <property type="component" value="Chromosome"/>
</dbReference>
<reference evidence="2" key="1">
    <citation type="submission" date="2024-04" db="EMBL/GenBank/DDBJ databases">
        <title>Phylogenomic analyses of a clade within the roseobacter group suggest taxonomic reassignments of species of the genera Aestuariivita, Citreicella, Loktanella, Nautella, Pelagibaca, Ruegeria, Thalassobius, Thiobacimonas and Tropicibacter, and the proposal o.</title>
        <authorList>
            <person name="Jeon C.O."/>
        </authorList>
    </citation>
    <scope>NUCLEOTIDE SEQUENCE [LARGE SCALE GENOMIC DNA]</scope>
    <source>
        <strain evidence="2">BS5-3</strain>
    </source>
</reference>
<dbReference type="RefSeq" id="WP_341366937.1">
    <property type="nucleotide sequence ID" value="NZ_CP150951.2"/>
</dbReference>
<evidence type="ECO:0000313" key="2">
    <source>
        <dbReference type="Proteomes" id="UP001440612"/>
    </source>
</evidence>
<evidence type="ECO:0000313" key="1">
    <source>
        <dbReference type="EMBL" id="WZC48824.1"/>
    </source>
</evidence>
<protein>
    <submittedName>
        <fullName evidence="1">AAA family ATPase</fullName>
    </submittedName>
</protein>
<accession>A0ABZ2V2U7</accession>
<sequence length="164" mass="17769">MTSTKPVLHMLCGKPASGKSTLAARLGQASGTIIISEDDWLNALFIGELTSLSDYTRCMTKLRTVMGPHVVSLLKAGNAVVLDFQANTLAARRWLRQIIDESGAAHQLHVLDVSDAACLKRLRARNAAGDHPFALSAPQFHQLAKHFVMPGPNEGFDIVMHNVS</sequence>
<name>A0ABZ2V2U7_9RHOB</name>
<dbReference type="Pfam" id="PF13671">
    <property type="entry name" value="AAA_33"/>
    <property type="match status" value="1"/>
</dbReference>
<dbReference type="Gene3D" id="3.40.50.300">
    <property type="entry name" value="P-loop containing nucleotide triphosphate hydrolases"/>
    <property type="match status" value="1"/>
</dbReference>
<organism evidence="1 2">
    <name type="scientific">Yoonia phaeophyticola</name>
    <dbReference type="NCBI Taxonomy" id="3137369"/>
    <lineage>
        <taxon>Bacteria</taxon>
        <taxon>Pseudomonadati</taxon>
        <taxon>Pseudomonadota</taxon>
        <taxon>Alphaproteobacteria</taxon>
        <taxon>Rhodobacterales</taxon>
        <taxon>Paracoccaceae</taxon>
        <taxon>Yoonia</taxon>
    </lineage>
</organism>
<dbReference type="SUPFAM" id="SSF52540">
    <property type="entry name" value="P-loop containing nucleoside triphosphate hydrolases"/>
    <property type="match status" value="1"/>
</dbReference>
<dbReference type="EMBL" id="CP150951">
    <property type="protein sequence ID" value="WZC48824.1"/>
    <property type="molecule type" value="Genomic_DNA"/>
</dbReference>